<dbReference type="OrthoDB" id="556502at2"/>
<proteinExistence type="predicted"/>
<evidence type="ECO:0000313" key="2">
    <source>
        <dbReference type="EMBL" id="PYC49440.1"/>
    </source>
</evidence>
<comment type="caution">
    <text evidence="2">The sequence shown here is derived from an EMBL/GenBank/DDBJ whole genome shotgun (WGS) entry which is preliminary data.</text>
</comment>
<dbReference type="PANTHER" id="PTHR37946">
    <property type="entry name" value="SLL1969 PROTEIN"/>
    <property type="match status" value="1"/>
</dbReference>
<accession>A0A2V4NH42</accession>
<dbReference type="Pfam" id="PF12697">
    <property type="entry name" value="Abhydrolase_6"/>
    <property type="match status" value="1"/>
</dbReference>
<reference evidence="2 3" key="1">
    <citation type="submission" date="2018-05" db="EMBL/GenBank/DDBJ databases">
        <title>Oceanovita maritima gen. nov., sp. nov., a marine bacterium in the family Rhodobacteraceae isolated from surface seawater of Lundu port Xiamen, China.</title>
        <authorList>
            <person name="Hetharua B.H."/>
            <person name="Min D."/>
            <person name="Liao H."/>
            <person name="Tian Y."/>
        </authorList>
    </citation>
    <scope>NUCLEOTIDE SEQUENCE [LARGE SCALE GENOMIC DNA]</scope>
    <source>
        <strain evidence="2 3">FSX-11</strain>
    </source>
</reference>
<dbReference type="PANTHER" id="PTHR37946:SF1">
    <property type="entry name" value="SLL1969 PROTEIN"/>
    <property type="match status" value="1"/>
</dbReference>
<protein>
    <submittedName>
        <fullName evidence="2">Acetyltransferase</fullName>
    </submittedName>
</protein>
<evidence type="ECO:0000313" key="3">
    <source>
        <dbReference type="Proteomes" id="UP000248012"/>
    </source>
</evidence>
<dbReference type="EMBL" id="QFVT01000001">
    <property type="protein sequence ID" value="PYC49440.1"/>
    <property type="molecule type" value="Genomic_DNA"/>
</dbReference>
<keyword evidence="2" id="KW-0808">Transferase</keyword>
<evidence type="ECO:0000259" key="1">
    <source>
        <dbReference type="Pfam" id="PF12697"/>
    </source>
</evidence>
<sequence>MASVAASTVASVAENATADCVILLHGLARSSSSMNVMERRLRRAGFTVVNVNYPSTDAPIASLAKAYLPPAIAGCRDAPHIHFVTHSMGGILLRRWAAEHAIPKAGRAVLLGAPNGGSEIVDTFGAWDLFAVINGPAGLELATGPNGTPAKLPDALPMDALLIAGSISLNPVYSALIEGDNDGKVSVTSAFAMKAKEKIILPVSHTWMMMNGEVIDATLSFLKTGASNVKPR</sequence>
<dbReference type="Gene3D" id="3.40.50.1820">
    <property type="entry name" value="alpha/beta hydrolase"/>
    <property type="match status" value="1"/>
</dbReference>
<organism evidence="2 3">
    <name type="scientific">Litorivita pollutaquae</name>
    <dbReference type="NCBI Taxonomy" id="2200892"/>
    <lineage>
        <taxon>Bacteria</taxon>
        <taxon>Pseudomonadati</taxon>
        <taxon>Pseudomonadota</taxon>
        <taxon>Alphaproteobacteria</taxon>
        <taxon>Rhodobacterales</taxon>
        <taxon>Paracoccaceae</taxon>
        <taxon>Litorivita</taxon>
    </lineage>
</organism>
<dbReference type="AlphaFoldDB" id="A0A2V4NH42"/>
<dbReference type="InterPro" id="IPR029058">
    <property type="entry name" value="AB_hydrolase_fold"/>
</dbReference>
<name>A0A2V4NH42_9RHOB</name>
<dbReference type="Proteomes" id="UP000248012">
    <property type="component" value="Unassembled WGS sequence"/>
</dbReference>
<gene>
    <name evidence="2" type="ORF">DI396_00300</name>
</gene>
<keyword evidence="3" id="KW-1185">Reference proteome</keyword>
<dbReference type="GO" id="GO:0016740">
    <property type="term" value="F:transferase activity"/>
    <property type="evidence" value="ECO:0007669"/>
    <property type="project" value="UniProtKB-KW"/>
</dbReference>
<dbReference type="InterPro" id="IPR000073">
    <property type="entry name" value="AB_hydrolase_1"/>
</dbReference>
<feature type="domain" description="AB hydrolase-1" evidence="1">
    <location>
        <begin position="21"/>
        <end position="135"/>
    </location>
</feature>
<dbReference type="SUPFAM" id="SSF53474">
    <property type="entry name" value="alpha/beta-Hydrolases"/>
    <property type="match status" value="1"/>
</dbReference>